<feature type="region of interest" description="Disordered" evidence="1">
    <location>
        <begin position="163"/>
        <end position="243"/>
    </location>
</feature>
<feature type="compositionally biased region" description="Low complexity" evidence="1">
    <location>
        <begin position="206"/>
        <end position="226"/>
    </location>
</feature>
<name>A0AAD7DQR9_9AGAR</name>
<organism evidence="3 4">
    <name type="scientific">Mycena metata</name>
    <dbReference type="NCBI Taxonomy" id="1033252"/>
    <lineage>
        <taxon>Eukaryota</taxon>
        <taxon>Fungi</taxon>
        <taxon>Dikarya</taxon>
        <taxon>Basidiomycota</taxon>
        <taxon>Agaricomycotina</taxon>
        <taxon>Agaricomycetes</taxon>
        <taxon>Agaricomycetidae</taxon>
        <taxon>Agaricales</taxon>
        <taxon>Marasmiineae</taxon>
        <taxon>Mycenaceae</taxon>
        <taxon>Mycena</taxon>
    </lineage>
</organism>
<evidence type="ECO:0000256" key="1">
    <source>
        <dbReference type="SAM" id="MobiDB-lite"/>
    </source>
</evidence>
<keyword evidence="4" id="KW-1185">Reference proteome</keyword>
<evidence type="ECO:0000313" key="3">
    <source>
        <dbReference type="EMBL" id="KAJ7696136.1"/>
    </source>
</evidence>
<sequence length="786" mass="89607">MSWPRWSLPSYRMKCGYKPTADAAALSTQLQEAEIQLRCTAAQNGILAVRDASVALSAVRKTRELDYRGQGGVTRSQRNLQKAEMMKMFEIAMYNNARTALIHLGHMTKDAVEPFPPMTAKDTRRKETHLHRAKGDSRLFDGTAWYLQSGVTISPAVASSTLAPEGELNSDEDEPQLLVGTQTLKRSGFKRVPRTPKRLRDIAPGDVEVQSPESSSDSEQGSPSKPGGQGKGMGRKKGEPKKKKVDGWIWLEHLTKGQTLNDEKLGAYKAESERVQWFRAEAEMYRWLEQYEHKHVELMRVIERYRRDSVVWAGLADREEQVNDVTGTATYARMQAAMYKRLAYNAEIIFKAADSGAHHDWVSATTFDEMIMKMDGWRDIIFGWMDRMPFANHPLGPNGFSPRNPTRSNPAATCTWSNGWRPIDDQRALGITQLTLGRWWEHNKLPGHKPMMAGWGGKKATEWKPAHELINISLPTHIVDGFSIHCSSKNLTEWIQTVTPEEFDAVARNVFDKLFSTTAVNELRGQEVRDITLENAILYNLDVLFYIEFTRAIKKGDRAHAMFETIVRIRSFPPKLRELYLANWLVNLTGRLNGFKPVDLLQEHQNFWAKIIYNAKGTNKSWKWLSMISVCIFTLRHAMQTVQTSFKIPAYGVKHKTPPINEEVALIAEALRENSIQSYVEGRPVNDHVTPVCDLVKEGVLYADGRKVFHRFTRDARRPECGGFEVPEEEVLPSDQEEDENDPEQESLTEEDLRVDNEELLMEPQDLLEAAMKFVDEELIDSDREE</sequence>
<dbReference type="EMBL" id="JARKIB010000637">
    <property type="protein sequence ID" value="KAJ7696136.1"/>
    <property type="molecule type" value="Genomic_DNA"/>
</dbReference>
<dbReference type="Proteomes" id="UP001215598">
    <property type="component" value="Unassembled WGS sequence"/>
</dbReference>
<dbReference type="Pfam" id="PF20231">
    <property type="entry name" value="DUF6589"/>
    <property type="match status" value="2"/>
</dbReference>
<protein>
    <recommendedName>
        <fullName evidence="2">DUF6589 domain-containing protein</fullName>
    </recommendedName>
</protein>
<accession>A0AAD7DQR9</accession>
<evidence type="ECO:0000313" key="4">
    <source>
        <dbReference type="Proteomes" id="UP001215598"/>
    </source>
</evidence>
<feature type="compositionally biased region" description="Basic residues" evidence="1">
    <location>
        <begin position="233"/>
        <end position="243"/>
    </location>
</feature>
<reference evidence="3" key="1">
    <citation type="submission" date="2023-03" db="EMBL/GenBank/DDBJ databases">
        <title>Massive genome expansion in bonnet fungi (Mycena s.s.) driven by repeated elements and novel gene families across ecological guilds.</title>
        <authorList>
            <consortium name="Lawrence Berkeley National Laboratory"/>
            <person name="Harder C.B."/>
            <person name="Miyauchi S."/>
            <person name="Viragh M."/>
            <person name="Kuo A."/>
            <person name="Thoen E."/>
            <person name="Andreopoulos B."/>
            <person name="Lu D."/>
            <person name="Skrede I."/>
            <person name="Drula E."/>
            <person name="Henrissat B."/>
            <person name="Morin E."/>
            <person name="Kohler A."/>
            <person name="Barry K."/>
            <person name="LaButti K."/>
            <person name="Morin E."/>
            <person name="Salamov A."/>
            <person name="Lipzen A."/>
            <person name="Mereny Z."/>
            <person name="Hegedus B."/>
            <person name="Baldrian P."/>
            <person name="Stursova M."/>
            <person name="Weitz H."/>
            <person name="Taylor A."/>
            <person name="Grigoriev I.V."/>
            <person name="Nagy L.G."/>
            <person name="Martin F."/>
            <person name="Kauserud H."/>
        </authorList>
    </citation>
    <scope>NUCLEOTIDE SEQUENCE</scope>
    <source>
        <strain evidence="3">CBHHK182m</strain>
    </source>
</reference>
<feature type="region of interest" description="Disordered" evidence="1">
    <location>
        <begin position="720"/>
        <end position="756"/>
    </location>
</feature>
<feature type="compositionally biased region" description="Basic residues" evidence="1">
    <location>
        <begin position="187"/>
        <end position="197"/>
    </location>
</feature>
<gene>
    <name evidence="3" type="ORF">B0H16DRAFT_1706433</name>
</gene>
<proteinExistence type="predicted"/>
<evidence type="ECO:0000259" key="2">
    <source>
        <dbReference type="Pfam" id="PF20231"/>
    </source>
</evidence>
<feature type="compositionally biased region" description="Acidic residues" evidence="1">
    <location>
        <begin position="726"/>
        <end position="750"/>
    </location>
</feature>
<comment type="caution">
    <text evidence="3">The sequence shown here is derived from an EMBL/GenBank/DDBJ whole genome shotgun (WGS) entry which is preliminary data.</text>
</comment>
<feature type="domain" description="DUF6589" evidence="2">
    <location>
        <begin position="458"/>
        <end position="557"/>
    </location>
</feature>
<dbReference type="InterPro" id="IPR046496">
    <property type="entry name" value="DUF6589"/>
</dbReference>
<feature type="domain" description="DUF6589" evidence="2">
    <location>
        <begin position="559"/>
        <end position="655"/>
    </location>
</feature>
<dbReference type="AlphaFoldDB" id="A0AAD7DQR9"/>